<dbReference type="SMART" id="SM00346">
    <property type="entry name" value="HTH_ICLR"/>
    <property type="match status" value="1"/>
</dbReference>
<dbReference type="SUPFAM" id="SSF46785">
    <property type="entry name" value="Winged helix' DNA-binding domain"/>
    <property type="match status" value="1"/>
</dbReference>
<feature type="domain" description="HTH iclR-type" evidence="4">
    <location>
        <begin position="15"/>
        <end position="75"/>
    </location>
</feature>
<keyword evidence="7" id="KW-1185">Reference proteome</keyword>
<proteinExistence type="predicted"/>
<dbReference type="InterPro" id="IPR029016">
    <property type="entry name" value="GAF-like_dom_sf"/>
</dbReference>
<dbReference type="RefSeq" id="WP_310057974.1">
    <property type="nucleotide sequence ID" value="NZ_JAVDVQ010000010.1"/>
</dbReference>
<dbReference type="InterPro" id="IPR036390">
    <property type="entry name" value="WH_DNA-bd_sf"/>
</dbReference>
<dbReference type="SUPFAM" id="SSF55781">
    <property type="entry name" value="GAF domain-like"/>
    <property type="match status" value="1"/>
</dbReference>
<gene>
    <name evidence="6" type="ORF">J2X01_002677</name>
</gene>
<dbReference type="Pfam" id="PF09339">
    <property type="entry name" value="HTH_IclR"/>
    <property type="match status" value="1"/>
</dbReference>
<dbReference type="PANTHER" id="PTHR30136:SF34">
    <property type="entry name" value="TRANSCRIPTIONAL REGULATOR"/>
    <property type="match status" value="1"/>
</dbReference>
<protein>
    <submittedName>
        <fullName evidence="6">IclR family pca regulon transcriptional regulator</fullName>
    </submittedName>
</protein>
<dbReference type="Pfam" id="PF01614">
    <property type="entry name" value="IclR_C"/>
    <property type="match status" value="1"/>
</dbReference>
<keyword evidence="1" id="KW-0805">Transcription regulation</keyword>
<dbReference type="PROSITE" id="PS51078">
    <property type="entry name" value="ICLR_ED"/>
    <property type="match status" value="1"/>
</dbReference>
<sequence length="269" mass="29795">MEILPPALQRDGDFVQSLEKGLAVLRSFSDEHQQMTLSDVARQTGLSKPSARRLLLTLQKLGYVSSNDGAFRLRPRVLDIGYAYLSSVELPAVVEPFLNELNAQLREACSVGVFDEDRIYYIARASAQKRIMTFNVRVGTRIDPLPTALGRVILASMPQDELDAYLNMREEAGDMEGAGLDRESFSRILSEVRSQGWCLVDQEVEAGVRTIAAPIHDVSGKVIAGINVAVHTARVSMETLRDDFLPRLIETRNRIDEAIASYGPAVNFS</sequence>
<evidence type="ECO:0000256" key="3">
    <source>
        <dbReference type="ARBA" id="ARBA00023163"/>
    </source>
</evidence>
<evidence type="ECO:0000256" key="2">
    <source>
        <dbReference type="ARBA" id="ARBA00023125"/>
    </source>
</evidence>
<evidence type="ECO:0000259" key="5">
    <source>
        <dbReference type="PROSITE" id="PS51078"/>
    </source>
</evidence>
<organism evidence="6 7">
    <name type="scientific">Arthrobacter ginsengisoli</name>
    <dbReference type="NCBI Taxonomy" id="1356565"/>
    <lineage>
        <taxon>Bacteria</taxon>
        <taxon>Bacillati</taxon>
        <taxon>Actinomycetota</taxon>
        <taxon>Actinomycetes</taxon>
        <taxon>Micrococcales</taxon>
        <taxon>Micrococcaceae</taxon>
        <taxon>Arthrobacter</taxon>
    </lineage>
</organism>
<evidence type="ECO:0000313" key="7">
    <source>
        <dbReference type="Proteomes" id="UP001252243"/>
    </source>
</evidence>
<accession>A0ABU1UDV3</accession>
<reference evidence="6 7" key="1">
    <citation type="submission" date="2023-07" db="EMBL/GenBank/DDBJ databases">
        <title>Sorghum-associated microbial communities from plants grown in Nebraska, USA.</title>
        <authorList>
            <person name="Schachtman D."/>
        </authorList>
    </citation>
    <scope>NUCLEOTIDE SEQUENCE [LARGE SCALE GENOMIC DNA]</scope>
    <source>
        <strain evidence="6 7">BE167</strain>
    </source>
</reference>
<dbReference type="Gene3D" id="1.10.10.10">
    <property type="entry name" value="Winged helix-like DNA-binding domain superfamily/Winged helix DNA-binding domain"/>
    <property type="match status" value="1"/>
</dbReference>
<dbReference type="InterPro" id="IPR050707">
    <property type="entry name" value="HTH_MetabolicPath_Reg"/>
</dbReference>
<evidence type="ECO:0000259" key="4">
    <source>
        <dbReference type="PROSITE" id="PS51077"/>
    </source>
</evidence>
<evidence type="ECO:0000313" key="6">
    <source>
        <dbReference type="EMBL" id="MDR7083383.1"/>
    </source>
</evidence>
<name>A0ABU1UDV3_9MICC</name>
<dbReference type="PANTHER" id="PTHR30136">
    <property type="entry name" value="HELIX-TURN-HELIX TRANSCRIPTIONAL REGULATOR, ICLR FAMILY"/>
    <property type="match status" value="1"/>
</dbReference>
<evidence type="ECO:0000256" key="1">
    <source>
        <dbReference type="ARBA" id="ARBA00023015"/>
    </source>
</evidence>
<dbReference type="EMBL" id="JAVDVQ010000010">
    <property type="protein sequence ID" value="MDR7083383.1"/>
    <property type="molecule type" value="Genomic_DNA"/>
</dbReference>
<comment type="caution">
    <text evidence="6">The sequence shown here is derived from an EMBL/GenBank/DDBJ whole genome shotgun (WGS) entry which is preliminary data.</text>
</comment>
<dbReference type="InterPro" id="IPR005471">
    <property type="entry name" value="Tscrpt_reg_IclR_N"/>
</dbReference>
<keyword evidence="3" id="KW-0804">Transcription</keyword>
<keyword evidence="2" id="KW-0238">DNA-binding</keyword>
<feature type="domain" description="IclR-ED" evidence="5">
    <location>
        <begin position="76"/>
        <end position="261"/>
    </location>
</feature>
<dbReference type="PROSITE" id="PS51077">
    <property type="entry name" value="HTH_ICLR"/>
    <property type="match status" value="1"/>
</dbReference>
<dbReference type="InterPro" id="IPR036388">
    <property type="entry name" value="WH-like_DNA-bd_sf"/>
</dbReference>
<dbReference type="InterPro" id="IPR014757">
    <property type="entry name" value="Tscrpt_reg_IclR_C"/>
</dbReference>
<dbReference type="Proteomes" id="UP001252243">
    <property type="component" value="Unassembled WGS sequence"/>
</dbReference>
<dbReference type="Gene3D" id="3.30.450.40">
    <property type="match status" value="1"/>
</dbReference>